<evidence type="ECO:0000256" key="2">
    <source>
        <dbReference type="ARBA" id="ARBA00022679"/>
    </source>
</evidence>
<feature type="domain" description="Carbohydrate kinase FGGY N-terminal" evidence="4">
    <location>
        <begin position="8"/>
        <end position="244"/>
    </location>
</feature>
<dbReference type="GO" id="GO:0005975">
    <property type="term" value="P:carbohydrate metabolic process"/>
    <property type="evidence" value="ECO:0007669"/>
    <property type="project" value="InterPro"/>
</dbReference>
<dbReference type="SUPFAM" id="SSF53067">
    <property type="entry name" value="Actin-like ATPase domain"/>
    <property type="match status" value="2"/>
</dbReference>
<comment type="caution">
    <text evidence="6">The sequence shown here is derived from an EMBL/GenBank/DDBJ whole genome shotgun (WGS) entry which is preliminary data.</text>
</comment>
<dbReference type="PANTHER" id="PTHR43095">
    <property type="entry name" value="SUGAR KINASE"/>
    <property type="match status" value="1"/>
</dbReference>
<dbReference type="EMBL" id="RJJE01000001">
    <property type="protein sequence ID" value="RNI33214.1"/>
    <property type="molecule type" value="Genomic_DNA"/>
</dbReference>
<dbReference type="OrthoDB" id="9805576at2"/>
<comment type="similarity">
    <text evidence="1">Belongs to the FGGY kinase family.</text>
</comment>
<keyword evidence="7" id="KW-1185">Reference proteome</keyword>
<dbReference type="PIRSF" id="PIRSF000538">
    <property type="entry name" value="GlpK"/>
    <property type="match status" value="1"/>
</dbReference>
<dbReference type="Pfam" id="PF02782">
    <property type="entry name" value="FGGY_C"/>
    <property type="match status" value="1"/>
</dbReference>
<dbReference type="RefSeq" id="WP_123131401.1">
    <property type="nucleotide sequence ID" value="NZ_RJJE01000001.1"/>
</dbReference>
<dbReference type="InterPro" id="IPR018484">
    <property type="entry name" value="FGGY_N"/>
</dbReference>
<reference evidence="6 7" key="1">
    <citation type="submission" date="2018-11" db="EMBL/GenBank/DDBJ databases">
        <title>Rufibacter latericius sp. nov., isolated from water in Baiyang Lake.</title>
        <authorList>
            <person name="Yang Y."/>
        </authorList>
    </citation>
    <scope>NUCLEOTIDE SEQUENCE [LARGE SCALE GENOMIC DNA]</scope>
    <source>
        <strain evidence="6 7">MCC P1</strain>
    </source>
</reference>
<dbReference type="InterPro" id="IPR050406">
    <property type="entry name" value="FGGY_Carb_Kinase"/>
</dbReference>
<keyword evidence="3 6" id="KW-0418">Kinase</keyword>
<dbReference type="Pfam" id="PF00370">
    <property type="entry name" value="FGGY_N"/>
    <property type="match status" value="1"/>
</dbReference>
<dbReference type="GO" id="GO:0016301">
    <property type="term" value="F:kinase activity"/>
    <property type="evidence" value="ECO:0007669"/>
    <property type="project" value="UniProtKB-KW"/>
</dbReference>
<dbReference type="InterPro" id="IPR000577">
    <property type="entry name" value="Carb_kinase_FGGY"/>
</dbReference>
<evidence type="ECO:0000313" key="7">
    <source>
        <dbReference type="Proteomes" id="UP000271010"/>
    </source>
</evidence>
<keyword evidence="2" id="KW-0808">Transferase</keyword>
<dbReference type="InterPro" id="IPR043129">
    <property type="entry name" value="ATPase_NBD"/>
</dbReference>
<evidence type="ECO:0000259" key="5">
    <source>
        <dbReference type="Pfam" id="PF02782"/>
    </source>
</evidence>
<dbReference type="AlphaFoldDB" id="A0A3M9N5X5"/>
<protein>
    <submittedName>
        <fullName evidence="6">Sugar kinase</fullName>
    </submittedName>
</protein>
<organism evidence="6 7">
    <name type="scientific">Rufibacter immobilis</name>
    <dbReference type="NCBI Taxonomy" id="1348778"/>
    <lineage>
        <taxon>Bacteria</taxon>
        <taxon>Pseudomonadati</taxon>
        <taxon>Bacteroidota</taxon>
        <taxon>Cytophagia</taxon>
        <taxon>Cytophagales</taxon>
        <taxon>Hymenobacteraceae</taxon>
        <taxon>Rufibacter</taxon>
    </lineage>
</organism>
<evidence type="ECO:0000256" key="3">
    <source>
        <dbReference type="ARBA" id="ARBA00022777"/>
    </source>
</evidence>
<dbReference type="CDD" id="cd07798">
    <property type="entry name" value="ASKHA_NBD_FGGY_YoaC-like"/>
    <property type="match status" value="1"/>
</dbReference>
<sequence length="486" mass="54058">MAAQEAFIIVDIGTGNVRVAVAAKNGEVLSVERDNMPYQTDALYPNSIFFDPNHLWSVITKLAITALNNAPEVEVKALTATSQREGIVLIGHDGGSLIGLPNIDHRGREWDFIMQDKSYIYELAGRYPTSLFSALKLVGVRERRPEIWEQTRTFLSISDWAQYMLSGVARYEHSQASETLLYDVARKSWSPELCAIFDIDPMLLSPLGDSGTVLGTITPAAAAAFQISPEAQVIIGGADTQLAVKGTQPELDDVVIVSGTTTPIFKLVNEYITDTRERSWTNRHIDEHTLAVETNAGVTGLNYQRLKEIFYPNESYEVIEQELAQVQEACCVASLGSLLADEKGPITKGGFIFPAPVTHTLTRAHFVWATLWDIACSIKENFNSLHDISAVEQDYVWACGGGFQSQLLRQFIADLLNKKVYLRENYRQATVVGGALICNEALEETSYAPAPPMVVEPQEDSRYLALYEEWKRTRQTFKHICEEAVV</sequence>
<gene>
    <name evidence="6" type="ORF">EFA69_02015</name>
</gene>
<evidence type="ECO:0000256" key="1">
    <source>
        <dbReference type="ARBA" id="ARBA00009156"/>
    </source>
</evidence>
<dbReference type="Gene3D" id="3.30.420.40">
    <property type="match status" value="2"/>
</dbReference>
<evidence type="ECO:0000313" key="6">
    <source>
        <dbReference type="EMBL" id="RNI33214.1"/>
    </source>
</evidence>
<accession>A0A3M9N5X5</accession>
<dbReference type="PANTHER" id="PTHR43095:SF2">
    <property type="entry name" value="GLUCONOKINASE"/>
    <property type="match status" value="1"/>
</dbReference>
<name>A0A3M9N5X5_9BACT</name>
<proteinExistence type="inferred from homology"/>
<dbReference type="Proteomes" id="UP000271010">
    <property type="component" value="Unassembled WGS sequence"/>
</dbReference>
<evidence type="ECO:0000259" key="4">
    <source>
        <dbReference type="Pfam" id="PF00370"/>
    </source>
</evidence>
<feature type="domain" description="Carbohydrate kinase FGGY C-terminal" evidence="5">
    <location>
        <begin position="350"/>
        <end position="439"/>
    </location>
</feature>
<dbReference type="InterPro" id="IPR018485">
    <property type="entry name" value="FGGY_C"/>
</dbReference>